<evidence type="ECO:0000313" key="9">
    <source>
        <dbReference type="Proteomes" id="UP001430755"/>
    </source>
</evidence>
<dbReference type="InterPro" id="IPR013785">
    <property type="entry name" value="Aldolase_TIM"/>
</dbReference>
<feature type="binding site" evidence="6">
    <location>
        <position position="198"/>
    </location>
    <ligand>
        <name>substrate</name>
    </ligand>
</feature>
<evidence type="ECO:0000256" key="6">
    <source>
        <dbReference type="HAMAP-Rule" id="MF_01200"/>
    </source>
</evidence>
<keyword evidence="3 6" id="KW-0210">Decarboxylase</keyword>
<comment type="subunit">
    <text evidence="6">Homodimer.</text>
</comment>
<dbReference type="SUPFAM" id="SSF51366">
    <property type="entry name" value="Ribulose-phoshate binding barrel"/>
    <property type="match status" value="1"/>
</dbReference>
<dbReference type="GO" id="GO:0004590">
    <property type="term" value="F:orotidine-5'-phosphate decarboxylase activity"/>
    <property type="evidence" value="ECO:0007669"/>
    <property type="project" value="UniProtKB-EC"/>
</dbReference>
<protein>
    <recommendedName>
        <fullName evidence="6">Orotidine 5'-phosphate decarboxylase</fullName>
        <ecNumber evidence="6">4.1.1.23</ecNumber>
    </recommendedName>
    <alternativeName>
        <fullName evidence="6">OMP decarboxylase</fullName>
        <shortName evidence="6">OMPDCase</shortName>
        <shortName evidence="6">OMPdecase</shortName>
    </alternativeName>
</protein>
<dbReference type="SMART" id="SM00934">
    <property type="entry name" value="OMPdecase"/>
    <property type="match status" value="1"/>
</dbReference>
<organism evidence="8 9">
    <name type="scientific">Adlercreutzia faecimuris</name>
    <dbReference type="NCBI Taxonomy" id="2897341"/>
    <lineage>
        <taxon>Bacteria</taxon>
        <taxon>Bacillati</taxon>
        <taxon>Actinomycetota</taxon>
        <taxon>Coriobacteriia</taxon>
        <taxon>Eggerthellales</taxon>
        <taxon>Eggerthellaceae</taxon>
        <taxon>Adlercreutzia</taxon>
    </lineage>
</organism>
<comment type="caution">
    <text evidence="8">The sequence shown here is derived from an EMBL/GenBank/DDBJ whole genome shotgun (WGS) entry which is preliminary data.</text>
</comment>
<sequence>MLENNLNPDFRALPAKDRVIVALDCNTGWEAIVMADALVGKASWVKVGMTLYYAEGPAIIQMFKRRGFKVFLDLKFHDIPHQIEGAARSATAAGADMITMHTVGGRAMMEAAQRGAELGAADAGRSVPATLGITVLTSMDAGALAETGVTRPLTDQVAALAELARLSGISGVVASPLEAAMLRETLGPDAFIVTPGVRPTGAELGDQSRVMTPAEAFRAGSSHIVVGRPITQAPDPVAAFDAIAAELEGL</sequence>
<comment type="pathway">
    <text evidence="2 6">Pyrimidine metabolism; UMP biosynthesis via de novo pathway; UMP from orotate: step 2/2.</text>
</comment>
<reference evidence="8" key="1">
    <citation type="submission" date="2021-11" db="EMBL/GenBank/DDBJ databases">
        <title>A Novel Adlercreutzia Species, isolated from a Allomyrina dichotoma larva feces.</title>
        <authorList>
            <person name="Suh M.K."/>
        </authorList>
    </citation>
    <scope>NUCLEOTIDE SEQUENCE</scope>
    <source>
        <strain evidence="8">JBNU-10</strain>
    </source>
</reference>
<dbReference type="HAMAP" id="MF_01200_B">
    <property type="entry name" value="OMPdecase_type1_B"/>
    <property type="match status" value="1"/>
</dbReference>
<dbReference type="PANTHER" id="PTHR32119">
    <property type="entry name" value="OROTIDINE 5'-PHOSPHATE DECARBOXYLASE"/>
    <property type="match status" value="1"/>
</dbReference>
<feature type="binding site" evidence="6">
    <location>
        <position position="207"/>
    </location>
    <ligand>
        <name>substrate</name>
    </ligand>
</feature>
<dbReference type="RefSeq" id="WP_242164745.1">
    <property type="nucleotide sequence ID" value="NZ_JAJMLW010000002.1"/>
</dbReference>
<dbReference type="PANTHER" id="PTHR32119:SF2">
    <property type="entry name" value="OROTIDINE 5'-PHOSPHATE DECARBOXYLASE"/>
    <property type="match status" value="1"/>
</dbReference>
<feature type="binding site" evidence="6">
    <location>
        <position position="227"/>
    </location>
    <ligand>
        <name>substrate</name>
    </ligand>
</feature>
<dbReference type="EMBL" id="JAJMLW010000002">
    <property type="protein sequence ID" value="MCI2241976.1"/>
    <property type="molecule type" value="Genomic_DNA"/>
</dbReference>
<comment type="catalytic activity">
    <reaction evidence="6">
        <text>orotidine 5'-phosphate + H(+) = UMP + CO2</text>
        <dbReference type="Rhea" id="RHEA:11596"/>
        <dbReference type="ChEBI" id="CHEBI:15378"/>
        <dbReference type="ChEBI" id="CHEBI:16526"/>
        <dbReference type="ChEBI" id="CHEBI:57538"/>
        <dbReference type="ChEBI" id="CHEBI:57865"/>
        <dbReference type="EC" id="4.1.1.23"/>
    </reaction>
</comment>
<feature type="active site" description="Proton donor" evidence="6">
    <location>
        <position position="75"/>
    </location>
</feature>
<dbReference type="EC" id="4.1.1.23" evidence="6"/>
<evidence type="ECO:0000259" key="7">
    <source>
        <dbReference type="SMART" id="SM00934"/>
    </source>
</evidence>
<evidence type="ECO:0000256" key="3">
    <source>
        <dbReference type="ARBA" id="ARBA00022793"/>
    </source>
</evidence>
<feature type="binding site" evidence="6">
    <location>
        <position position="46"/>
    </location>
    <ligand>
        <name>substrate</name>
    </ligand>
</feature>
<keyword evidence="5 6" id="KW-0456">Lyase</keyword>
<dbReference type="InterPro" id="IPR014732">
    <property type="entry name" value="OMPdecase"/>
</dbReference>
<keyword evidence="9" id="KW-1185">Reference proteome</keyword>
<dbReference type="InterPro" id="IPR001754">
    <property type="entry name" value="OMPdeCOase_dom"/>
</dbReference>
<dbReference type="InterPro" id="IPR047596">
    <property type="entry name" value="OMPdecase_bac"/>
</dbReference>
<dbReference type="CDD" id="cd04725">
    <property type="entry name" value="OMP_decarboxylase_like"/>
    <property type="match status" value="1"/>
</dbReference>
<evidence type="ECO:0000256" key="5">
    <source>
        <dbReference type="ARBA" id="ARBA00023239"/>
    </source>
</evidence>
<feature type="binding site" evidence="6">
    <location>
        <position position="24"/>
    </location>
    <ligand>
        <name>substrate</name>
    </ligand>
</feature>
<proteinExistence type="inferred from homology"/>
<evidence type="ECO:0000256" key="4">
    <source>
        <dbReference type="ARBA" id="ARBA00022975"/>
    </source>
</evidence>
<name>A0ABS9WGI7_9ACTN</name>
<evidence type="ECO:0000256" key="2">
    <source>
        <dbReference type="ARBA" id="ARBA00004861"/>
    </source>
</evidence>
<dbReference type="Proteomes" id="UP001430755">
    <property type="component" value="Unassembled WGS sequence"/>
</dbReference>
<feature type="binding site" evidence="6">
    <location>
        <position position="137"/>
    </location>
    <ligand>
        <name>substrate</name>
    </ligand>
</feature>
<accession>A0ABS9WGI7</accession>
<evidence type="ECO:0000256" key="1">
    <source>
        <dbReference type="ARBA" id="ARBA00002356"/>
    </source>
</evidence>
<keyword evidence="4 6" id="KW-0665">Pyrimidine biosynthesis</keyword>
<dbReference type="NCBIfam" id="TIGR01740">
    <property type="entry name" value="pyrF"/>
    <property type="match status" value="1"/>
</dbReference>
<evidence type="ECO:0000313" key="8">
    <source>
        <dbReference type="EMBL" id="MCI2241976.1"/>
    </source>
</evidence>
<gene>
    <name evidence="6 8" type="primary">pyrF</name>
    <name evidence="8" type="ORF">LPT13_06385</name>
</gene>
<dbReference type="Pfam" id="PF00215">
    <property type="entry name" value="OMPdecase"/>
    <property type="match status" value="1"/>
</dbReference>
<comment type="similarity">
    <text evidence="6">Belongs to the OMP decarboxylase family. Type 1 subfamily.</text>
</comment>
<comment type="function">
    <text evidence="1 6">Catalyzes the decarboxylation of orotidine 5'-monophosphate (OMP) to uridine 5'-monophosphate (UMP).</text>
</comment>
<feature type="binding site" evidence="6">
    <location>
        <position position="228"/>
    </location>
    <ligand>
        <name>substrate</name>
    </ligand>
</feature>
<dbReference type="NCBIfam" id="NF001273">
    <property type="entry name" value="PRK00230.1"/>
    <property type="match status" value="1"/>
</dbReference>
<dbReference type="InterPro" id="IPR011060">
    <property type="entry name" value="RibuloseP-bd_barrel"/>
</dbReference>
<feature type="domain" description="Orotidine 5'-phosphate decarboxylase" evidence="7">
    <location>
        <begin position="18"/>
        <end position="243"/>
    </location>
</feature>
<feature type="binding site" evidence="6">
    <location>
        <begin position="73"/>
        <end position="82"/>
    </location>
    <ligand>
        <name>substrate</name>
    </ligand>
</feature>
<dbReference type="Gene3D" id="3.20.20.70">
    <property type="entry name" value="Aldolase class I"/>
    <property type="match status" value="1"/>
</dbReference>